<dbReference type="STRING" id="1963862.B4O97_03770"/>
<organism evidence="8 9">
    <name type="scientific">Marispirochaeta aestuarii</name>
    <dbReference type="NCBI Taxonomy" id="1963862"/>
    <lineage>
        <taxon>Bacteria</taxon>
        <taxon>Pseudomonadati</taxon>
        <taxon>Spirochaetota</taxon>
        <taxon>Spirochaetia</taxon>
        <taxon>Spirochaetales</taxon>
        <taxon>Spirochaetaceae</taxon>
        <taxon>Marispirochaeta</taxon>
    </lineage>
</organism>
<name>A0A1Y1S1E9_9SPIO</name>
<sequence length="138" mass="15389">MPWQGLPSAPPGSSDSKRTLRRLQMPWRLIFVVILMGIVLFFVGFNIENRADVSFGFHTFPQVPIFISLFVAFLAGVLVMLPFTFGFRHKRKIKNKLNQEKKAKKEKLAKADGKKNRDPAAALPATEESAAGSETTKG</sequence>
<dbReference type="EMBL" id="MWQY01000003">
    <property type="protein sequence ID" value="ORC37320.1"/>
    <property type="molecule type" value="Genomic_DNA"/>
</dbReference>
<feature type="compositionally biased region" description="Basic and acidic residues" evidence="5">
    <location>
        <begin position="97"/>
        <end position="118"/>
    </location>
</feature>
<reference evidence="8 9" key="1">
    <citation type="submission" date="2017-03" db="EMBL/GenBank/DDBJ databases">
        <title>Draft Genome sequence of Marispirochaeta sp. strain JC444.</title>
        <authorList>
            <person name="Shivani Y."/>
            <person name="Subhash Y."/>
            <person name="Sasikala C."/>
            <person name="Ramana C."/>
        </authorList>
    </citation>
    <scope>NUCLEOTIDE SEQUENCE [LARGE SCALE GENOMIC DNA]</scope>
    <source>
        <strain evidence="8 9">JC444</strain>
    </source>
</reference>
<evidence type="ECO:0000256" key="5">
    <source>
        <dbReference type="SAM" id="MobiDB-lite"/>
    </source>
</evidence>
<dbReference type="Proteomes" id="UP000192343">
    <property type="component" value="Unassembled WGS sequence"/>
</dbReference>
<comment type="caution">
    <text evidence="8">The sequence shown here is derived from an EMBL/GenBank/DDBJ whole genome shotgun (WGS) entry which is preliminary data.</text>
</comment>
<feature type="transmembrane region" description="Helical" evidence="6">
    <location>
        <begin position="65"/>
        <end position="87"/>
    </location>
</feature>
<proteinExistence type="predicted"/>
<evidence type="ECO:0000313" key="9">
    <source>
        <dbReference type="Proteomes" id="UP000192343"/>
    </source>
</evidence>
<dbReference type="Pfam" id="PF06305">
    <property type="entry name" value="LapA_dom"/>
    <property type="match status" value="1"/>
</dbReference>
<keyword evidence="1" id="KW-1003">Cell membrane</keyword>
<dbReference type="AlphaFoldDB" id="A0A1Y1S1E9"/>
<keyword evidence="4 6" id="KW-0472">Membrane</keyword>
<feature type="region of interest" description="Disordered" evidence="5">
    <location>
        <begin position="96"/>
        <end position="138"/>
    </location>
</feature>
<evidence type="ECO:0000256" key="6">
    <source>
        <dbReference type="SAM" id="Phobius"/>
    </source>
</evidence>
<dbReference type="InterPro" id="IPR010445">
    <property type="entry name" value="LapA_dom"/>
</dbReference>
<evidence type="ECO:0000259" key="7">
    <source>
        <dbReference type="Pfam" id="PF06305"/>
    </source>
</evidence>
<dbReference type="GO" id="GO:0005886">
    <property type="term" value="C:plasma membrane"/>
    <property type="evidence" value="ECO:0007669"/>
    <property type="project" value="InterPro"/>
</dbReference>
<evidence type="ECO:0000256" key="4">
    <source>
        <dbReference type="ARBA" id="ARBA00023136"/>
    </source>
</evidence>
<feature type="domain" description="Lipopolysaccharide assembly protein A" evidence="7">
    <location>
        <begin position="52"/>
        <end position="106"/>
    </location>
</feature>
<protein>
    <recommendedName>
        <fullName evidence="7">Lipopolysaccharide assembly protein A domain-containing protein</fullName>
    </recommendedName>
</protein>
<keyword evidence="2 6" id="KW-0812">Transmembrane</keyword>
<evidence type="ECO:0000256" key="1">
    <source>
        <dbReference type="ARBA" id="ARBA00022475"/>
    </source>
</evidence>
<accession>A0A1Y1S1E9</accession>
<feature type="compositionally biased region" description="Low complexity" evidence="5">
    <location>
        <begin position="119"/>
        <end position="131"/>
    </location>
</feature>
<gene>
    <name evidence="8" type="ORF">B4O97_03770</name>
</gene>
<feature type="transmembrane region" description="Helical" evidence="6">
    <location>
        <begin position="27"/>
        <end position="45"/>
    </location>
</feature>
<keyword evidence="9" id="KW-1185">Reference proteome</keyword>
<evidence type="ECO:0000256" key="3">
    <source>
        <dbReference type="ARBA" id="ARBA00022989"/>
    </source>
</evidence>
<evidence type="ECO:0000313" key="8">
    <source>
        <dbReference type="EMBL" id="ORC37320.1"/>
    </source>
</evidence>
<keyword evidence="3 6" id="KW-1133">Transmembrane helix</keyword>
<evidence type="ECO:0000256" key="2">
    <source>
        <dbReference type="ARBA" id="ARBA00022692"/>
    </source>
</evidence>